<keyword evidence="3 7" id="KW-1003">Cell membrane</keyword>
<dbReference type="AlphaFoldDB" id="A0A444PP96"/>
<accession>A0A444PP96</accession>
<evidence type="ECO:0000313" key="10">
    <source>
        <dbReference type="Proteomes" id="UP000288547"/>
    </source>
</evidence>
<feature type="transmembrane region" description="Helical" evidence="7">
    <location>
        <begin position="188"/>
        <end position="209"/>
    </location>
</feature>
<evidence type="ECO:0000256" key="5">
    <source>
        <dbReference type="ARBA" id="ARBA00022989"/>
    </source>
</evidence>
<keyword evidence="5 7" id="KW-1133">Transmembrane helix</keyword>
<reference evidence="9 10" key="1">
    <citation type="submission" date="2018-12" db="EMBL/GenBank/DDBJ databases">
        <authorList>
            <person name="Li F."/>
        </authorList>
    </citation>
    <scope>NUCLEOTIDE SEQUENCE [LARGE SCALE GENOMIC DNA]</scope>
    <source>
        <strain evidence="9 10">11W25H-1</strain>
    </source>
</reference>
<sequence length="220" mass="22926">MPDMVAALSAAVEDVVMASVGLPYLLLIVAALCLIDAVFPVVPSESVLIAVATVSVSAVSTGATSSASAGPPLWALVLVAALAAWVGDHLVFHLGRRVGPERWRWMRRARVAQGIGWARAALARRGGLYIVTGRFIPGGRVLVNFVAGSTRYPRGRFAITAGLAAIVWASYSVGIGVFFGTVFDGQPLLAMLVGIVVACVAGLVLDALFGRARRGETITD</sequence>
<dbReference type="Proteomes" id="UP000288547">
    <property type="component" value="Unassembled WGS sequence"/>
</dbReference>
<name>A0A444PP96_9MICO</name>
<comment type="subcellular location">
    <subcellularLocation>
        <location evidence="1 7">Cell membrane</location>
        <topology evidence="1 7">Multi-pass membrane protein</topology>
    </subcellularLocation>
</comment>
<feature type="transmembrane region" description="Helical" evidence="7">
    <location>
        <begin position="15"/>
        <end position="35"/>
    </location>
</feature>
<feature type="transmembrane region" description="Helical" evidence="7">
    <location>
        <begin position="73"/>
        <end position="94"/>
    </location>
</feature>
<dbReference type="InterPro" id="IPR032816">
    <property type="entry name" value="VTT_dom"/>
</dbReference>
<keyword evidence="4 7" id="KW-0812">Transmembrane</keyword>
<evidence type="ECO:0000256" key="7">
    <source>
        <dbReference type="RuleBase" id="RU367016"/>
    </source>
</evidence>
<organism evidence="9 10">
    <name type="scientific">Labedella phragmitis</name>
    <dbReference type="NCBI Taxonomy" id="2498849"/>
    <lineage>
        <taxon>Bacteria</taxon>
        <taxon>Bacillati</taxon>
        <taxon>Actinomycetota</taxon>
        <taxon>Actinomycetes</taxon>
        <taxon>Micrococcales</taxon>
        <taxon>Microbacteriaceae</taxon>
        <taxon>Labedella</taxon>
    </lineage>
</organism>
<feature type="transmembrane region" description="Helical" evidence="7">
    <location>
        <begin position="47"/>
        <end position="67"/>
    </location>
</feature>
<dbReference type="Pfam" id="PF09335">
    <property type="entry name" value="VTT_dom"/>
    <property type="match status" value="1"/>
</dbReference>
<keyword evidence="10" id="KW-1185">Reference proteome</keyword>
<dbReference type="OrthoDB" id="162303at2"/>
<dbReference type="InterPro" id="IPR032818">
    <property type="entry name" value="DedA-like"/>
</dbReference>
<protein>
    <submittedName>
        <fullName evidence="9">DedA family protein</fullName>
    </submittedName>
</protein>
<proteinExistence type="inferred from homology"/>
<evidence type="ECO:0000256" key="1">
    <source>
        <dbReference type="ARBA" id="ARBA00004651"/>
    </source>
</evidence>
<dbReference type="GO" id="GO:0005886">
    <property type="term" value="C:plasma membrane"/>
    <property type="evidence" value="ECO:0007669"/>
    <property type="project" value="UniProtKB-SubCell"/>
</dbReference>
<dbReference type="PANTHER" id="PTHR30353:SF0">
    <property type="entry name" value="TRANSMEMBRANE PROTEIN"/>
    <property type="match status" value="1"/>
</dbReference>
<comment type="similarity">
    <text evidence="2 7">Belongs to the DedA family.</text>
</comment>
<comment type="caution">
    <text evidence="9">The sequence shown here is derived from an EMBL/GenBank/DDBJ whole genome shotgun (WGS) entry which is preliminary data.</text>
</comment>
<dbReference type="PANTHER" id="PTHR30353">
    <property type="entry name" value="INNER MEMBRANE PROTEIN DEDA-RELATED"/>
    <property type="match status" value="1"/>
</dbReference>
<gene>
    <name evidence="9" type="ORF">ELQ90_15885</name>
</gene>
<evidence type="ECO:0000256" key="3">
    <source>
        <dbReference type="ARBA" id="ARBA00022475"/>
    </source>
</evidence>
<dbReference type="EMBL" id="RZNB01000008">
    <property type="protein sequence ID" value="RWZ46248.1"/>
    <property type="molecule type" value="Genomic_DNA"/>
</dbReference>
<evidence type="ECO:0000313" key="9">
    <source>
        <dbReference type="EMBL" id="RWZ46248.1"/>
    </source>
</evidence>
<evidence type="ECO:0000256" key="4">
    <source>
        <dbReference type="ARBA" id="ARBA00022692"/>
    </source>
</evidence>
<evidence type="ECO:0000259" key="8">
    <source>
        <dbReference type="Pfam" id="PF09335"/>
    </source>
</evidence>
<evidence type="ECO:0000256" key="2">
    <source>
        <dbReference type="ARBA" id="ARBA00010792"/>
    </source>
</evidence>
<feature type="transmembrane region" description="Helical" evidence="7">
    <location>
        <begin position="157"/>
        <end position="182"/>
    </location>
</feature>
<keyword evidence="6 7" id="KW-0472">Membrane</keyword>
<feature type="domain" description="VTT" evidence="8">
    <location>
        <begin position="55"/>
        <end position="176"/>
    </location>
</feature>
<evidence type="ECO:0000256" key="6">
    <source>
        <dbReference type="ARBA" id="ARBA00023136"/>
    </source>
</evidence>